<feature type="transmembrane region" description="Helical" evidence="3">
    <location>
        <begin position="323"/>
        <end position="340"/>
    </location>
</feature>
<keyword evidence="6" id="KW-1185">Reference proteome</keyword>
<feature type="transmembrane region" description="Helical" evidence="3">
    <location>
        <begin position="346"/>
        <end position="367"/>
    </location>
</feature>
<feature type="chain" id="PRO_5042969063" evidence="4">
    <location>
        <begin position="21"/>
        <end position="414"/>
    </location>
</feature>
<dbReference type="InterPro" id="IPR044650">
    <property type="entry name" value="SRFR1-like"/>
</dbReference>
<dbReference type="PROSITE" id="PS50005">
    <property type="entry name" value="TPR"/>
    <property type="match status" value="2"/>
</dbReference>
<comment type="caution">
    <text evidence="5">The sequence shown here is derived from an EMBL/GenBank/DDBJ whole genome shotgun (WGS) entry which is preliminary data.</text>
</comment>
<evidence type="ECO:0000256" key="2">
    <source>
        <dbReference type="SAM" id="MobiDB-lite"/>
    </source>
</evidence>
<dbReference type="SUPFAM" id="SSF48452">
    <property type="entry name" value="TPR-like"/>
    <property type="match status" value="1"/>
</dbReference>
<keyword evidence="3" id="KW-0472">Membrane</keyword>
<feature type="transmembrane region" description="Helical" evidence="3">
    <location>
        <begin position="379"/>
        <end position="403"/>
    </location>
</feature>
<dbReference type="AlphaFoldDB" id="A0AAP2E5P1"/>
<feature type="repeat" description="TPR" evidence="1">
    <location>
        <begin position="59"/>
        <end position="92"/>
    </location>
</feature>
<evidence type="ECO:0000256" key="1">
    <source>
        <dbReference type="PROSITE-ProRule" id="PRU00339"/>
    </source>
</evidence>
<accession>A0AAP2E5P1</accession>
<dbReference type="PANTHER" id="PTHR44749:SF1">
    <property type="entry name" value="TETRATRICOPEPTIDE-LIKE HELICAL DOMAIN-CONTAINING PROTEIN"/>
    <property type="match status" value="1"/>
</dbReference>
<dbReference type="Pfam" id="PF13432">
    <property type="entry name" value="TPR_16"/>
    <property type="match status" value="1"/>
</dbReference>
<feature type="transmembrane region" description="Helical" evidence="3">
    <location>
        <begin position="279"/>
        <end position="295"/>
    </location>
</feature>
<dbReference type="InterPro" id="IPR011990">
    <property type="entry name" value="TPR-like_helical_dom_sf"/>
</dbReference>
<dbReference type="SMART" id="SM00028">
    <property type="entry name" value="TPR"/>
    <property type="match status" value="3"/>
</dbReference>
<sequence>MVQKLFLVLGLMFLAGSMQAQHQFYDKGWDSYNTGKYDEAINLFSEFLPKRNRDKAKDVEVYYLRGLSYYRTGSYKNAIADFDETLRRNHANKGNIYWFKAECHNHLNEHLEAIVEYTHALREFDNDKGAKTKLLVARGQLYVKIGQVASAGEDFGDGLVLNPDYAELIELAAVYPRVTASPSVDQKNTTPVMPWGVGETEPIVAIPTERDSTGKLGKSNPDPETHNGNGPGATRYKSKDSKKNTPVEGAPTTDGRNSVPSHQPVDEGSDGPVWNWIERNLWLILSLSVMIVFFVRESKKNNPDLDSGDEISKAEKRVPYARYLRVILAIITVLALIKTYQISYKLALWGTVVAIFLMTIILVLDRLTKEKSSVFRGPAVAILWTISGVFILAIILLFTSVFFRRPLDLTFVVK</sequence>
<keyword evidence="3" id="KW-0812">Transmembrane</keyword>
<dbReference type="Gene3D" id="1.25.40.10">
    <property type="entry name" value="Tetratricopeptide repeat domain"/>
    <property type="match status" value="1"/>
</dbReference>
<name>A0AAP2E5P1_9BACT</name>
<feature type="region of interest" description="Disordered" evidence="2">
    <location>
        <begin position="208"/>
        <end position="269"/>
    </location>
</feature>
<protein>
    <submittedName>
        <fullName evidence="5">Tetratricopeptide repeat protein</fullName>
    </submittedName>
</protein>
<gene>
    <name evidence="5" type="ORF">KK062_29425</name>
</gene>
<feature type="repeat" description="TPR" evidence="1">
    <location>
        <begin position="132"/>
        <end position="165"/>
    </location>
</feature>
<dbReference type="Proteomes" id="UP001319080">
    <property type="component" value="Unassembled WGS sequence"/>
</dbReference>
<dbReference type="EMBL" id="JAHESE010000065">
    <property type="protein sequence ID" value="MBT1712399.1"/>
    <property type="molecule type" value="Genomic_DNA"/>
</dbReference>
<dbReference type="GO" id="GO:0045892">
    <property type="term" value="P:negative regulation of DNA-templated transcription"/>
    <property type="evidence" value="ECO:0007669"/>
    <property type="project" value="InterPro"/>
</dbReference>
<evidence type="ECO:0000256" key="3">
    <source>
        <dbReference type="SAM" id="Phobius"/>
    </source>
</evidence>
<dbReference type="InterPro" id="IPR019734">
    <property type="entry name" value="TPR_rpt"/>
</dbReference>
<evidence type="ECO:0000313" key="5">
    <source>
        <dbReference type="EMBL" id="MBT1712399.1"/>
    </source>
</evidence>
<dbReference type="PANTHER" id="PTHR44749">
    <property type="entry name" value="SUPPRESSOR OF RPS4-RLD 1"/>
    <property type="match status" value="1"/>
</dbReference>
<evidence type="ECO:0000256" key="4">
    <source>
        <dbReference type="SAM" id="SignalP"/>
    </source>
</evidence>
<keyword evidence="3" id="KW-1133">Transmembrane helix</keyword>
<reference evidence="5 6" key="1">
    <citation type="submission" date="2021-05" db="EMBL/GenBank/DDBJ databases">
        <title>A Polyphasic approach of four new species of the genus Ohtaekwangia: Ohtaekwangia histidinii sp. nov., Ohtaekwangia cretensis sp. nov., Ohtaekwangia indiensis sp. nov., Ohtaekwangia reichenbachii sp. nov. from diverse environment.</title>
        <authorList>
            <person name="Octaviana S."/>
        </authorList>
    </citation>
    <scope>NUCLEOTIDE SEQUENCE [LARGE SCALE GENOMIC DNA]</scope>
    <source>
        <strain evidence="5 6">PWU5</strain>
    </source>
</reference>
<keyword evidence="4" id="KW-0732">Signal</keyword>
<keyword evidence="1" id="KW-0802">TPR repeat</keyword>
<proteinExistence type="predicted"/>
<evidence type="ECO:0000313" key="6">
    <source>
        <dbReference type="Proteomes" id="UP001319080"/>
    </source>
</evidence>
<feature type="signal peptide" evidence="4">
    <location>
        <begin position="1"/>
        <end position="20"/>
    </location>
</feature>
<organism evidence="5 6">
    <name type="scientific">Dawidia cretensis</name>
    <dbReference type="NCBI Taxonomy" id="2782350"/>
    <lineage>
        <taxon>Bacteria</taxon>
        <taxon>Pseudomonadati</taxon>
        <taxon>Bacteroidota</taxon>
        <taxon>Cytophagia</taxon>
        <taxon>Cytophagales</taxon>
        <taxon>Chryseotaleaceae</taxon>
        <taxon>Dawidia</taxon>
    </lineage>
</organism>